<name>A0A0D2CMS1_9EURO</name>
<dbReference type="Proteomes" id="UP000054342">
    <property type="component" value="Unassembled WGS sequence"/>
</dbReference>
<dbReference type="HOGENOM" id="CLU_2399705_0_0_1"/>
<proteinExistence type="predicted"/>
<protein>
    <submittedName>
        <fullName evidence="1">Uncharacterized protein</fullName>
    </submittedName>
</protein>
<sequence length="93" mass="10298">MNLADTFVGTVPAATGPPAAVYESWTTQGFRFCVLERSPCGNKVALLKTAFGKRGRAVPFEEIHVDGGWVGATEDWIRFRTWQSQPQATRKLL</sequence>
<evidence type="ECO:0000313" key="2">
    <source>
        <dbReference type="Proteomes" id="UP000054342"/>
    </source>
</evidence>
<dbReference type="RefSeq" id="XP_013311761.1">
    <property type="nucleotide sequence ID" value="XM_013456307.1"/>
</dbReference>
<organism evidence="1 2">
    <name type="scientific">Exophiala xenobiotica</name>
    <dbReference type="NCBI Taxonomy" id="348802"/>
    <lineage>
        <taxon>Eukaryota</taxon>
        <taxon>Fungi</taxon>
        <taxon>Dikarya</taxon>
        <taxon>Ascomycota</taxon>
        <taxon>Pezizomycotina</taxon>
        <taxon>Eurotiomycetes</taxon>
        <taxon>Chaetothyriomycetidae</taxon>
        <taxon>Chaetothyriales</taxon>
        <taxon>Herpotrichiellaceae</taxon>
        <taxon>Exophiala</taxon>
    </lineage>
</organism>
<gene>
    <name evidence="1" type="ORF">PV05_09921</name>
</gene>
<accession>A0A0D2CMS1</accession>
<dbReference type="EMBL" id="KN847322">
    <property type="protein sequence ID" value="KIW51177.1"/>
    <property type="molecule type" value="Genomic_DNA"/>
</dbReference>
<dbReference type="GeneID" id="25331829"/>
<dbReference type="AlphaFoldDB" id="A0A0D2CMS1"/>
<reference evidence="1 2" key="1">
    <citation type="submission" date="2015-01" db="EMBL/GenBank/DDBJ databases">
        <title>The Genome Sequence of Exophiala xenobiotica CBS118157.</title>
        <authorList>
            <consortium name="The Broad Institute Genomics Platform"/>
            <person name="Cuomo C."/>
            <person name="de Hoog S."/>
            <person name="Gorbushina A."/>
            <person name="Stielow B."/>
            <person name="Teixiera M."/>
            <person name="Abouelleil A."/>
            <person name="Chapman S.B."/>
            <person name="Priest M."/>
            <person name="Young S.K."/>
            <person name="Wortman J."/>
            <person name="Nusbaum C."/>
            <person name="Birren B."/>
        </authorList>
    </citation>
    <scope>NUCLEOTIDE SEQUENCE [LARGE SCALE GENOMIC DNA]</scope>
    <source>
        <strain evidence="1 2">CBS 118157</strain>
    </source>
</reference>
<keyword evidence="2" id="KW-1185">Reference proteome</keyword>
<evidence type="ECO:0000313" key="1">
    <source>
        <dbReference type="EMBL" id="KIW51177.1"/>
    </source>
</evidence>
<dbReference type="OrthoDB" id="4120764at2759"/>